<feature type="domain" description="Dinitrogenase iron-molybdenum cofactor biosynthesis" evidence="1">
    <location>
        <begin position="172"/>
        <end position="262"/>
    </location>
</feature>
<accession>A0A644V424</accession>
<dbReference type="AlphaFoldDB" id="A0A644V424"/>
<evidence type="ECO:0000313" key="2">
    <source>
        <dbReference type="EMBL" id="MPL85785.1"/>
    </source>
</evidence>
<protein>
    <recommendedName>
        <fullName evidence="1">Dinitrogenase iron-molybdenum cofactor biosynthesis domain-containing protein</fullName>
    </recommendedName>
</protein>
<proteinExistence type="predicted"/>
<reference evidence="2" key="1">
    <citation type="submission" date="2019-08" db="EMBL/GenBank/DDBJ databases">
        <authorList>
            <person name="Kucharzyk K."/>
            <person name="Murdoch R.W."/>
            <person name="Higgins S."/>
            <person name="Loffler F."/>
        </authorList>
    </citation>
    <scope>NUCLEOTIDE SEQUENCE</scope>
</reference>
<comment type="caution">
    <text evidence="2">The sequence shown here is derived from an EMBL/GenBank/DDBJ whole genome shotgun (WGS) entry which is preliminary data.</text>
</comment>
<dbReference type="InterPro" id="IPR033913">
    <property type="entry name" value="MTH1175_dom"/>
</dbReference>
<dbReference type="EMBL" id="VSSQ01000211">
    <property type="protein sequence ID" value="MPL85785.1"/>
    <property type="molecule type" value="Genomic_DNA"/>
</dbReference>
<sequence>MNTLPPEADRDLLQQISIYNFAHMCTIVMTENSKKIAIAQDGSLVSQHFGHCMSYALFNFEEGKMTRLPDLQSPGHEPGKLPRLLAAEGVNIVIAGGMGPRAIDLFEENGIKVILGVSGDLGRAAEAFANGTLTAGTSTCSHDDHTCDGENHEEHEHPAHIVCISSTGTSLDSPADLRFGRAPYFAVINLSSNTASIFQNPFTDAESGVGPKVVQLLASNGVSVLITGKSGVNASAALKAADIAVYELVEPVTIAEALQKYLAHELSPLL</sequence>
<gene>
    <name evidence="2" type="ORF">SDC9_31759</name>
</gene>
<feature type="domain" description="Dinitrogenase iron-molybdenum cofactor biosynthesis" evidence="1">
    <location>
        <begin position="41"/>
        <end position="129"/>
    </location>
</feature>
<dbReference type="PANTHER" id="PTHR42983">
    <property type="entry name" value="DINITROGENASE IRON-MOLYBDENUM COFACTOR PROTEIN-RELATED"/>
    <property type="match status" value="1"/>
</dbReference>
<organism evidence="2">
    <name type="scientific">bioreactor metagenome</name>
    <dbReference type="NCBI Taxonomy" id="1076179"/>
    <lineage>
        <taxon>unclassified sequences</taxon>
        <taxon>metagenomes</taxon>
        <taxon>ecological metagenomes</taxon>
    </lineage>
</organism>
<dbReference type="InterPro" id="IPR036105">
    <property type="entry name" value="DiNase_FeMo-co_biosyn_sf"/>
</dbReference>
<dbReference type="CDD" id="cd00851">
    <property type="entry name" value="MTH1175"/>
    <property type="match status" value="1"/>
</dbReference>
<dbReference type="Pfam" id="PF02579">
    <property type="entry name" value="Nitro_FeMo-Co"/>
    <property type="match status" value="2"/>
</dbReference>
<name>A0A644V424_9ZZZZ</name>
<dbReference type="SUPFAM" id="SSF53146">
    <property type="entry name" value="Nitrogenase accessory factor-like"/>
    <property type="match status" value="2"/>
</dbReference>
<evidence type="ECO:0000259" key="1">
    <source>
        <dbReference type="Pfam" id="PF02579"/>
    </source>
</evidence>
<dbReference type="Gene3D" id="3.30.420.130">
    <property type="entry name" value="Dinitrogenase iron-molybdenum cofactor biosynthesis domain"/>
    <property type="match status" value="2"/>
</dbReference>
<dbReference type="InterPro" id="IPR003731">
    <property type="entry name" value="Di-Nase_FeMo-co_biosynth"/>
</dbReference>
<dbReference type="PANTHER" id="PTHR42983:SF1">
    <property type="entry name" value="IRON-MOLYBDENUM PROTEIN"/>
    <property type="match status" value="1"/>
</dbReference>